<dbReference type="SMART" id="SM00028">
    <property type="entry name" value="TPR"/>
    <property type="match status" value="5"/>
</dbReference>
<reference evidence="5 6" key="1">
    <citation type="journal article" date="2019" name="Int. J. Syst. Evol. Microbiol.">
        <title>The Global Catalogue of Microorganisms (GCM) 10K type strain sequencing project: providing services to taxonomists for standard genome sequencing and annotation.</title>
        <authorList>
            <consortium name="The Broad Institute Genomics Platform"/>
            <consortium name="The Broad Institute Genome Sequencing Center for Infectious Disease"/>
            <person name="Wu L."/>
            <person name="Ma J."/>
        </authorList>
    </citation>
    <scope>NUCLEOTIDE SEQUENCE [LARGE SCALE GENOMIC DNA]</scope>
    <source>
        <strain evidence="5 6">JCM 15608</strain>
    </source>
</reference>
<dbReference type="Gene3D" id="3.30.70.270">
    <property type="match status" value="1"/>
</dbReference>
<evidence type="ECO:0000256" key="2">
    <source>
        <dbReference type="ARBA" id="ARBA00034247"/>
    </source>
</evidence>
<comment type="caution">
    <text evidence="5">The sequence shown here is derived from an EMBL/GenBank/DDBJ whole genome shotgun (WGS) entry which is preliminary data.</text>
</comment>
<dbReference type="PROSITE" id="PS50887">
    <property type="entry name" value="GGDEF"/>
    <property type="match status" value="1"/>
</dbReference>
<dbReference type="InterPro" id="IPR000160">
    <property type="entry name" value="GGDEF_dom"/>
</dbReference>
<dbReference type="CDD" id="cd01949">
    <property type="entry name" value="GGDEF"/>
    <property type="match status" value="1"/>
</dbReference>
<dbReference type="PANTHER" id="PTHR45138">
    <property type="entry name" value="REGULATORY COMPONENTS OF SENSORY TRANSDUCTION SYSTEM"/>
    <property type="match status" value="1"/>
</dbReference>
<dbReference type="InterPro" id="IPR019734">
    <property type="entry name" value="TPR_rpt"/>
</dbReference>
<feature type="transmembrane region" description="Helical" evidence="3">
    <location>
        <begin position="444"/>
        <end position="464"/>
    </location>
</feature>
<protein>
    <recommendedName>
        <fullName evidence="1">diguanylate cyclase</fullName>
        <ecNumber evidence="1">2.7.7.65</ecNumber>
    </recommendedName>
</protein>
<dbReference type="InterPro" id="IPR050469">
    <property type="entry name" value="Diguanylate_Cyclase"/>
</dbReference>
<dbReference type="EC" id="2.7.7.65" evidence="1"/>
<keyword evidence="3" id="KW-0812">Transmembrane</keyword>
<evidence type="ECO:0000259" key="4">
    <source>
        <dbReference type="PROSITE" id="PS50887"/>
    </source>
</evidence>
<dbReference type="PANTHER" id="PTHR45138:SF9">
    <property type="entry name" value="DIGUANYLATE CYCLASE DGCM-RELATED"/>
    <property type="match status" value="1"/>
</dbReference>
<comment type="catalytic activity">
    <reaction evidence="2">
        <text>2 GTP = 3',3'-c-di-GMP + 2 diphosphate</text>
        <dbReference type="Rhea" id="RHEA:24898"/>
        <dbReference type="ChEBI" id="CHEBI:33019"/>
        <dbReference type="ChEBI" id="CHEBI:37565"/>
        <dbReference type="ChEBI" id="CHEBI:58805"/>
        <dbReference type="EC" id="2.7.7.65"/>
    </reaction>
</comment>
<dbReference type="SUPFAM" id="SSF48452">
    <property type="entry name" value="TPR-like"/>
    <property type="match status" value="1"/>
</dbReference>
<keyword evidence="6" id="KW-1185">Reference proteome</keyword>
<keyword evidence="3" id="KW-1133">Transmembrane helix</keyword>
<accession>A0ABN1LB36</accession>
<dbReference type="NCBIfam" id="TIGR00254">
    <property type="entry name" value="GGDEF"/>
    <property type="match status" value="1"/>
</dbReference>
<keyword evidence="3" id="KW-0472">Membrane</keyword>
<dbReference type="Gene3D" id="1.25.40.10">
    <property type="entry name" value="Tetratricopeptide repeat domain"/>
    <property type="match status" value="2"/>
</dbReference>
<evidence type="ECO:0000313" key="5">
    <source>
        <dbReference type="EMBL" id="GAA0821985.1"/>
    </source>
</evidence>
<proteinExistence type="predicted"/>
<evidence type="ECO:0000256" key="3">
    <source>
        <dbReference type="SAM" id="Phobius"/>
    </source>
</evidence>
<sequence length="640" mass="73064">MYVKKENSDFTLNTVIYLRLALITFFLFFSFKAYSSSPNFNTISKAFDHFEELSAKDPSLALEAATKMMTEQGSTLSQENKTTLLAKIAQYNYFLGNVTQGIAAIEQAYALNPDFNSDTGLLLLITHGALLLSKGELEQTMPLYAKAEKIAIATENTKRLAEVYSYIAGYYSILHDDIQALKYFHQSYVLVEQLNNELEMMYLKSQMTGAYSNIHDNENAIKLGNEALSYFIEREFYFDALYVQSELANSYLNIKDYNKAKIAFENVIIFSKKTLSEASIPIANFGLAEVYFALEDYDKSREYLQIFHETRPAEVLTFTRVNYLVLEAKLAITDNNLVLAQEKISEVEATLDTLDKNATLSWKVKVLSIKAKIAYLNKDYESAYLFERESKELHNTYQNTQRETIRSKFKILFDTDQTRLQNKILARDKLLDKAALKSAEQEKWIQYLIILFTLALTCFLIFLVRRQVKTSKYLNKLANTDALTGLANRRFTFKYAENKLITCKNHNSPFAVVVFDIDHFKIVNDTYGHAGGDIALINIAKIANEYVREQDILGRIGGEEFLLVLPKTTAKKARMVAQRIRAAIDDNDFLINELHVKITASFGVSELSNPEHSFNHLFQDADDALYQAKALGRNRVEVAK</sequence>
<name>A0ABN1LB36_9GAMM</name>
<organism evidence="5 6">
    <name type="scientific">Colwellia asteriadis</name>
    <dbReference type="NCBI Taxonomy" id="517723"/>
    <lineage>
        <taxon>Bacteria</taxon>
        <taxon>Pseudomonadati</taxon>
        <taxon>Pseudomonadota</taxon>
        <taxon>Gammaproteobacteria</taxon>
        <taxon>Alteromonadales</taxon>
        <taxon>Colwelliaceae</taxon>
        <taxon>Colwellia</taxon>
    </lineage>
</organism>
<dbReference type="SMART" id="SM00267">
    <property type="entry name" value="GGDEF"/>
    <property type="match status" value="1"/>
</dbReference>
<dbReference type="RefSeq" id="WP_343818477.1">
    <property type="nucleotide sequence ID" value="NZ_BAAAFA010000011.1"/>
</dbReference>
<evidence type="ECO:0000256" key="1">
    <source>
        <dbReference type="ARBA" id="ARBA00012528"/>
    </source>
</evidence>
<dbReference type="InterPro" id="IPR029787">
    <property type="entry name" value="Nucleotide_cyclase"/>
</dbReference>
<dbReference type="InterPro" id="IPR011990">
    <property type="entry name" value="TPR-like_helical_dom_sf"/>
</dbReference>
<dbReference type="InterPro" id="IPR043128">
    <property type="entry name" value="Rev_trsase/Diguanyl_cyclase"/>
</dbReference>
<dbReference type="Pfam" id="PF00990">
    <property type="entry name" value="GGDEF"/>
    <property type="match status" value="1"/>
</dbReference>
<feature type="domain" description="GGDEF" evidence="4">
    <location>
        <begin position="508"/>
        <end position="640"/>
    </location>
</feature>
<dbReference type="SUPFAM" id="SSF55073">
    <property type="entry name" value="Nucleotide cyclase"/>
    <property type="match status" value="1"/>
</dbReference>
<gene>
    <name evidence="5" type="ORF">GCM10009111_29670</name>
</gene>
<feature type="transmembrane region" description="Helical" evidence="3">
    <location>
        <begin position="12"/>
        <end position="31"/>
    </location>
</feature>
<evidence type="ECO:0000313" key="6">
    <source>
        <dbReference type="Proteomes" id="UP001500021"/>
    </source>
</evidence>
<dbReference type="EMBL" id="BAAAFA010000011">
    <property type="protein sequence ID" value="GAA0821985.1"/>
    <property type="molecule type" value="Genomic_DNA"/>
</dbReference>
<dbReference type="Proteomes" id="UP001500021">
    <property type="component" value="Unassembled WGS sequence"/>
</dbReference>